<dbReference type="PROSITE" id="PS50089">
    <property type="entry name" value="ZF_RING_2"/>
    <property type="match status" value="1"/>
</dbReference>
<evidence type="ECO:0000256" key="3">
    <source>
        <dbReference type="ARBA" id="ARBA00022833"/>
    </source>
</evidence>
<feature type="compositionally biased region" description="Low complexity" evidence="5">
    <location>
        <begin position="692"/>
        <end position="702"/>
    </location>
</feature>
<keyword evidence="10" id="KW-1185">Reference proteome</keyword>
<evidence type="ECO:0000256" key="2">
    <source>
        <dbReference type="ARBA" id="ARBA00022771"/>
    </source>
</evidence>
<gene>
    <name evidence="9" type="ORF">TERG_00629</name>
</gene>
<dbReference type="PROSITE" id="PS00518">
    <property type="entry name" value="ZF_RING_1"/>
    <property type="match status" value="1"/>
</dbReference>
<dbReference type="InterPro" id="IPR001841">
    <property type="entry name" value="Znf_RING"/>
</dbReference>
<feature type="transmembrane region" description="Helical" evidence="6">
    <location>
        <begin position="539"/>
        <end position="565"/>
    </location>
</feature>
<evidence type="ECO:0000256" key="5">
    <source>
        <dbReference type="SAM" id="MobiDB-lite"/>
    </source>
</evidence>
<keyword evidence="2 4" id="KW-0863">Zinc-finger</keyword>
<dbReference type="OrthoDB" id="264917at2759"/>
<dbReference type="SUPFAM" id="SSF88697">
    <property type="entry name" value="PUA domain-like"/>
    <property type="match status" value="1"/>
</dbReference>
<proteinExistence type="predicted"/>
<organism evidence="9 10">
    <name type="scientific">Trichophyton rubrum (strain ATCC MYA-4607 / CBS 118892)</name>
    <name type="common">Athlete's foot fungus</name>
    <dbReference type="NCBI Taxonomy" id="559305"/>
    <lineage>
        <taxon>Eukaryota</taxon>
        <taxon>Fungi</taxon>
        <taxon>Dikarya</taxon>
        <taxon>Ascomycota</taxon>
        <taxon>Pezizomycotina</taxon>
        <taxon>Eurotiomycetes</taxon>
        <taxon>Eurotiomycetidae</taxon>
        <taxon>Onygenales</taxon>
        <taxon>Arthrodermataceae</taxon>
        <taxon>Trichophyton</taxon>
    </lineage>
</organism>
<feature type="domain" description="Lon N-terminal" evidence="8">
    <location>
        <begin position="301"/>
        <end position="523"/>
    </location>
</feature>
<feature type="region of interest" description="Disordered" evidence="5">
    <location>
        <begin position="662"/>
        <end position="716"/>
    </location>
</feature>
<dbReference type="OMA" id="PWWFASV"/>
<feature type="transmembrane region" description="Helical" evidence="6">
    <location>
        <begin position="632"/>
        <end position="651"/>
    </location>
</feature>
<dbReference type="Gene3D" id="3.30.40.10">
    <property type="entry name" value="Zinc/RING finger domain, C3HC4 (zinc finger)"/>
    <property type="match status" value="1"/>
</dbReference>
<dbReference type="InParanoid" id="F2SCH4"/>
<dbReference type="HOGENOM" id="CLU_013989_3_0_1"/>
<evidence type="ECO:0000259" key="8">
    <source>
        <dbReference type="PROSITE" id="PS51787"/>
    </source>
</evidence>
<feature type="domain" description="RING-type" evidence="7">
    <location>
        <begin position="218"/>
        <end position="256"/>
    </location>
</feature>
<evidence type="ECO:0000256" key="6">
    <source>
        <dbReference type="SAM" id="Phobius"/>
    </source>
</evidence>
<dbReference type="STRING" id="559305.F2SCH4"/>
<dbReference type="Pfam" id="PF02190">
    <property type="entry name" value="LON_substr_bdg"/>
    <property type="match status" value="1"/>
</dbReference>
<dbReference type="Proteomes" id="UP000008864">
    <property type="component" value="Unassembled WGS sequence"/>
</dbReference>
<accession>F2SCH4</accession>
<dbReference type="GO" id="GO:0061630">
    <property type="term" value="F:ubiquitin protein ligase activity"/>
    <property type="evidence" value="ECO:0007669"/>
    <property type="project" value="TreeGrafter"/>
</dbReference>
<dbReference type="InterPro" id="IPR013083">
    <property type="entry name" value="Znf_RING/FYVE/PHD"/>
</dbReference>
<evidence type="ECO:0000259" key="7">
    <source>
        <dbReference type="PROSITE" id="PS50089"/>
    </source>
</evidence>
<reference evidence="10" key="1">
    <citation type="journal article" date="2012" name="MBio">
        <title>Comparative genome analysis of Trichophyton rubrum and related dermatophytes reveals candidate genes involved in infection.</title>
        <authorList>
            <person name="Martinez D.A."/>
            <person name="Oliver B.G."/>
            <person name="Graeser Y."/>
            <person name="Goldberg J.M."/>
            <person name="Li W."/>
            <person name="Martinez-Rossi N.M."/>
            <person name="Monod M."/>
            <person name="Shelest E."/>
            <person name="Barton R.C."/>
            <person name="Birch E."/>
            <person name="Brakhage A.A."/>
            <person name="Chen Z."/>
            <person name="Gurr S.J."/>
            <person name="Heiman D."/>
            <person name="Heitman J."/>
            <person name="Kosti I."/>
            <person name="Rossi A."/>
            <person name="Saif S."/>
            <person name="Samalova M."/>
            <person name="Saunders C.W."/>
            <person name="Shea T."/>
            <person name="Summerbell R.C."/>
            <person name="Xu J."/>
            <person name="Young S."/>
            <person name="Zeng Q."/>
            <person name="Birren B.W."/>
            <person name="Cuomo C.A."/>
            <person name="White T.C."/>
        </authorList>
    </citation>
    <scope>NUCLEOTIDE SEQUENCE [LARGE SCALE GENOMIC DNA]</scope>
    <source>
        <strain evidence="10">ATCC MYA-4607 / CBS 118892</strain>
    </source>
</reference>
<dbReference type="VEuPathDB" id="FungiDB:TERG_00629"/>
<dbReference type="InterPro" id="IPR015947">
    <property type="entry name" value="PUA-like_sf"/>
</dbReference>
<dbReference type="InterPro" id="IPR003111">
    <property type="entry name" value="Lon_prtase_N"/>
</dbReference>
<dbReference type="GeneID" id="10374268"/>
<protein>
    <recommendedName>
        <fullName evidence="11">ATP-dependent protease</fullName>
    </recommendedName>
</protein>
<keyword evidence="6" id="KW-0812">Transmembrane</keyword>
<evidence type="ECO:0000256" key="4">
    <source>
        <dbReference type="PROSITE-ProRule" id="PRU00175"/>
    </source>
</evidence>
<keyword evidence="1" id="KW-0479">Metal-binding</keyword>
<dbReference type="SUPFAM" id="SSF57850">
    <property type="entry name" value="RING/U-box"/>
    <property type="match status" value="1"/>
</dbReference>
<dbReference type="SMART" id="SM00184">
    <property type="entry name" value="RING"/>
    <property type="match status" value="2"/>
</dbReference>
<keyword evidence="3" id="KW-0862">Zinc</keyword>
<evidence type="ECO:0000313" key="9">
    <source>
        <dbReference type="EMBL" id="EGD84347.2"/>
    </source>
</evidence>
<evidence type="ECO:0008006" key="11">
    <source>
        <dbReference type="Google" id="ProtNLM"/>
    </source>
</evidence>
<dbReference type="InterPro" id="IPR046336">
    <property type="entry name" value="Lon_prtase_N_sf"/>
</dbReference>
<dbReference type="PANTHER" id="PTHR23327">
    <property type="entry name" value="RING FINGER PROTEIN 127"/>
    <property type="match status" value="1"/>
</dbReference>
<keyword evidence="6" id="KW-0472">Membrane</keyword>
<dbReference type="AlphaFoldDB" id="F2SCH4"/>
<dbReference type="Gene3D" id="2.30.130.40">
    <property type="entry name" value="LON domain-like"/>
    <property type="match status" value="1"/>
</dbReference>
<evidence type="ECO:0000313" key="10">
    <source>
        <dbReference type="Proteomes" id="UP000008864"/>
    </source>
</evidence>
<dbReference type="RefSeq" id="XP_003238638.2">
    <property type="nucleotide sequence ID" value="XM_003238590.2"/>
</dbReference>
<dbReference type="Pfam" id="PF13923">
    <property type="entry name" value="zf-C3HC4_2"/>
    <property type="match status" value="1"/>
</dbReference>
<evidence type="ECO:0000256" key="1">
    <source>
        <dbReference type="ARBA" id="ARBA00022723"/>
    </source>
</evidence>
<dbReference type="Gene3D" id="1.20.58.1480">
    <property type="match status" value="1"/>
</dbReference>
<dbReference type="EMBL" id="GG700648">
    <property type="protein sequence ID" value="EGD84347.2"/>
    <property type="molecule type" value="Genomic_DNA"/>
</dbReference>
<dbReference type="PANTHER" id="PTHR23327:SF42">
    <property type="entry name" value="LON PEPTIDASE N-TERMINAL DOMAIN AND RING FINGER PROTEIN C14F5.10C"/>
    <property type="match status" value="1"/>
</dbReference>
<keyword evidence="6" id="KW-1133">Transmembrane helix</keyword>
<dbReference type="eggNOG" id="KOG4159">
    <property type="taxonomic scope" value="Eukaryota"/>
</dbReference>
<dbReference type="PROSITE" id="PS51787">
    <property type="entry name" value="LON_N"/>
    <property type="match status" value="1"/>
</dbReference>
<name>F2SCH4_TRIRC</name>
<dbReference type="InterPro" id="IPR017907">
    <property type="entry name" value="Znf_RING_CS"/>
</dbReference>
<dbReference type="SMART" id="SM00464">
    <property type="entry name" value="LON"/>
    <property type="match status" value="1"/>
</dbReference>
<sequence length="716" mass="79621">MVISTLIEASMSDSGAALVEEVEAEDITTICTGLIQLIQCSSCSKPLKVPVGLPCGCTICLPCIPQTHPRTNITYPGTEDRSQGFFCPSACTKSRKSDLDFIPEHCLADCNRDITLGKVVEIVENYATAYSSNRDPGHDIPIKVHISNQQTSHEESSQEFWIKGSCLVGTYNLMAKGHIPVASTVKCTFNDQDQENLTDLDTEILRAIRSAVVKELDCQVCYSLMTDPYTTVCGHTFCRSCVARMLDISNLCPVCRRNLPMILPDDPGNGTLNAFSYFIFPERKLSQLRGVPNEQLDTSKIDELPLFICTVSFPSMPTYLHVFEPRYRRMILRVVENGTRRFGSVMLNQTGELAGQSEPRVHAQYGTLLEIDRLESLPGGRILIRATGLYRFRVLSSRDYDGCKIGCVKRIDDIRIPFEEMIEAEELSAPKEGQHPKCLNFLSTQELFQICNRFVTKSRSSSSSWLNERLLSGYGEPPTDPAIFPYWFGTVLPIASSEKYNLLSVTTVRGRLKICADWVRQIERDKTVLRSGTRSGFPISAFLPFMFMFCIWFLPTLISAILAIFGFSTSGENTNITTTTIATATALPSAFRISFSIFQFDVSFTYSSGSSSRRNIEDAPGFVYSGFRISQYFSVNFLLGGFLIICVARILRHFIEAIHQNQRATRPTTPGDRTASNPDENNDDSNHATEQSNANNGSSASGPENSDIANAVEPDE</sequence>
<dbReference type="GO" id="GO:0008270">
    <property type="term" value="F:zinc ion binding"/>
    <property type="evidence" value="ECO:0007669"/>
    <property type="project" value="UniProtKB-KW"/>
</dbReference>